<keyword evidence="5" id="KW-0378">Hydrolase</keyword>
<feature type="domain" description="Glycosyl hydrolases family 22 (GH22)" evidence="8">
    <location>
        <begin position="94"/>
        <end position="112"/>
    </location>
</feature>
<evidence type="ECO:0000256" key="5">
    <source>
        <dbReference type="ARBA" id="ARBA00023295"/>
    </source>
</evidence>
<evidence type="ECO:0000256" key="1">
    <source>
        <dbReference type="ARBA" id="ARBA00000632"/>
    </source>
</evidence>
<dbReference type="STRING" id="178035.A0A154PEW0"/>
<dbReference type="GO" id="GO:0031640">
    <property type="term" value="P:killing of cells of another organism"/>
    <property type="evidence" value="ECO:0007669"/>
    <property type="project" value="UniProtKB-KW"/>
</dbReference>
<keyword evidence="3" id="KW-0929">Antimicrobial</keyword>
<feature type="signal peptide" evidence="7">
    <location>
        <begin position="1"/>
        <end position="23"/>
    </location>
</feature>
<dbReference type="InterPro" id="IPR019799">
    <property type="entry name" value="Glyco_hydro_22_CS"/>
</dbReference>
<comment type="catalytic activity">
    <reaction evidence="1">
        <text>Hydrolysis of (1-&gt;4)-beta-linkages between N-acetylmuramic acid and N-acetyl-D-glucosamine residues in a peptidoglycan and between N-acetyl-D-glucosamine residues in chitodextrins.</text>
        <dbReference type="EC" id="3.2.1.17"/>
    </reaction>
</comment>
<reference evidence="9 10" key="1">
    <citation type="submission" date="2015-07" db="EMBL/GenBank/DDBJ databases">
        <title>The genome of Dufourea novaeangliae.</title>
        <authorList>
            <person name="Pan H."/>
            <person name="Kapheim K."/>
        </authorList>
    </citation>
    <scope>NUCLEOTIDE SEQUENCE [LARGE SCALE GENOMIC DNA]</scope>
    <source>
        <strain evidence="9">0120121106</strain>
        <tissue evidence="9">Whole body</tissue>
    </source>
</reference>
<evidence type="ECO:0000259" key="8">
    <source>
        <dbReference type="PROSITE" id="PS00128"/>
    </source>
</evidence>
<dbReference type="PROSITE" id="PS00128">
    <property type="entry name" value="GLYCOSYL_HYDROL_F22_1"/>
    <property type="match status" value="1"/>
</dbReference>
<keyword evidence="5" id="KW-0326">Glycosidase</keyword>
<evidence type="ECO:0000256" key="6">
    <source>
        <dbReference type="RuleBase" id="RU004440"/>
    </source>
</evidence>
<dbReference type="GO" id="GO:0042742">
    <property type="term" value="P:defense response to bacterium"/>
    <property type="evidence" value="ECO:0007669"/>
    <property type="project" value="UniProtKB-KW"/>
</dbReference>
<proteinExistence type="inferred from homology"/>
<keyword evidence="10" id="KW-1185">Reference proteome</keyword>
<accession>A0A154PEW0</accession>
<dbReference type="InterPro" id="IPR023346">
    <property type="entry name" value="Lysozyme-like_dom_sf"/>
</dbReference>
<dbReference type="InterPro" id="IPR001916">
    <property type="entry name" value="Glyco_hydro_22"/>
</dbReference>
<dbReference type="OMA" id="LMSNWIC"/>
<dbReference type="CDD" id="cd16899">
    <property type="entry name" value="LYZ_C_invert"/>
    <property type="match status" value="1"/>
</dbReference>
<keyword evidence="7" id="KW-0732">Signal</keyword>
<evidence type="ECO:0000313" key="10">
    <source>
        <dbReference type="Proteomes" id="UP000076502"/>
    </source>
</evidence>
<dbReference type="PROSITE" id="PS51348">
    <property type="entry name" value="GLYCOSYL_HYDROL_F22_2"/>
    <property type="match status" value="1"/>
</dbReference>
<comment type="similarity">
    <text evidence="6">Belongs to the glycosyl hydrolase 22 family.</text>
</comment>
<dbReference type="EC" id="3.2.1.17" evidence="2"/>
<dbReference type="SMART" id="SM00263">
    <property type="entry name" value="LYZ1"/>
    <property type="match status" value="1"/>
</dbReference>
<dbReference type="AlphaFoldDB" id="A0A154PEW0"/>
<dbReference type="OrthoDB" id="6692707at2759"/>
<evidence type="ECO:0000256" key="7">
    <source>
        <dbReference type="SAM" id="SignalP"/>
    </source>
</evidence>
<dbReference type="Pfam" id="PF00062">
    <property type="entry name" value="Lys"/>
    <property type="match status" value="1"/>
</dbReference>
<dbReference type="GO" id="GO:0003796">
    <property type="term" value="F:lysozyme activity"/>
    <property type="evidence" value="ECO:0007669"/>
    <property type="project" value="UniProtKB-EC"/>
</dbReference>
<keyword evidence="4" id="KW-1015">Disulfide bond</keyword>
<organism evidence="9 10">
    <name type="scientific">Dufourea novaeangliae</name>
    <name type="common">Sweat bee</name>
    <dbReference type="NCBI Taxonomy" id="178035"/>
    <lineage>
        <taxon>Eukaryota</taxon>
        <taxon>Metazoa</taxon>
        <taxon>Ecdysozoa</taxon>
        <taxon>Arthropoda</taxon>
        <taxon>Hexapoda</taxon>
        <taxon>Insecta</taxon>
        <taxon>Pterygota</taxon>
        <taxon>Neoptera</taxon>
        <taxon>Endopterygota</taxon>
        <taxon>Hymenoptera</taxon>
        <taxon>Apocrita</taxon>
        <taxon>Aculeata</taxon>
        <taxon>Apoidea</taxon>
        <taxon>Anthophila</taxon>
        <taxon>Halictidae</taxon>
        <taxon>Rophitinae</taxon>
        <taxon>Dufourea</taxon>
    </lineage>
</organism>
<sequence>MKVRLRLWLIVSAMMMVDVHVDGRILTHCEAMHELQRAGTSRTYISSWICLMQNESGMNTSLVTGPKSASSFSFGIFQINSAKWCSRGHSGGICNKRCEDFANDNIQDDIVCANMIMDREGFKSWDRWMKNCKNKPLPNISKCRR</sequence>
<dbReference type="Gene3D" id="1.10.530.10">
    <property type="match status" value="1"/>
</dbReference>
<evidence type="ECO:0000256" key="3">
    <source>
        <dbReference type="ARBA" id="ARBA00022638"/>
    </source>
</evidence>
<dbReference type="PRINTS" id="PR00135">
    <property type="entry name" value="LYZLACT"/>
</dbReference>
<evidence type="ECO:0000256" key="2">
    <source>
        <dbReference type="ARBA" id="ARBA00012732"/>
    </source>
</evidence>
<evidence type="ECO:0000256" key="4">
    <source>
        <dbReference type="ARBA" id="ARBA00023157"/>
    </source>
</evidence>
<evidence type="ECO:0000313" key="9">
    <source>
        <dbReference type="EMBL" id="KZC10416.1"/>
    </source>
</evidence>
<keyword evidence="3" id="KW-0081">Bacteriolytic enzyme</keyword>
<dbReference type="PANTHER" id="PTHR11407">
    <property type="entry name" value="LYSOZYME C"/>
    <property type="match status" value="1"/>
</dbReference>
<name>A0A154PEW0_DUFNO</name>
<protein>
    <recommendedName>
        <fullName evidence="2">lysozyme</fullName>
        <ecNumber evidence="2">3.2.1.17</ecNumber>
    </recommendedName>
</protein>
<gene>
    <name evidence="9" type="ORF">WN55_01845</name>
</gene>
<dbReference type="SUPFAM" id="SSF53955">
    <property type="entry name" value="Lysozyme-like"/>
    <property type="match status" value="1"/>
</dbReference>
<dbReference type="PANTHER" id="PTHR11407:SF63">
    <property type="entry name" value="LYSOZYME C"/>
    <property type="match status" value="1"/>
</dbReference>
<feature type="chain" id="PRO_5007599452" description="lysozyme" evidence="7">
    <location>
        <begin position="24"/>
        <end position="145"/>
    </location>
</feature>
<dbReference type="Proteomes" id="UP000076502">
    <property type="component" value="Unassembled WGS sequence"/>
</dbReference>
<dbReference type="EMBL" id="KQ434890">
    <property type="protein sequence ID" value="KZC10416.1"/>
    <property type="molecule type" value="Genomic_DNA"/>
</dbReference>